<keyword evidence="10 15" id="KW-0798">TonB box</keyword>
<keyword evidence="4 14" id="KW-1134">Transmembrane beta strand</keyword>
<evidence type="ECO:0000256" key="9">
    <source>
        <dbReference type="ARBA" id="ARBA00023065"/>
    </source>
</evidence>
<dbReference type="Pfam" id="PF00593">
    <property type="entry name" value="TonB_dep_Rec_b-barrel"/>
    <property type="match status" value="1"/>
</dbReference>
<evidence type="ECO:0000256" key="15">
    <source>
        <dbReference type="RuleBase" id="RU003357"/>
    </source>
</evidence>
<dbReference type="InterPro" id="IPR037066">
    <property type="entry name" value="Plug_dom_sf"/>
</dbReference>
<dbReference type="RefSeq" id="WP_045398897.1">
    <property type="nucleotide sequence ID" value="NZ_BBLD01000014.1"/>
</dbReference>
<proteinExistence type="inferred from homology"/>
<dbReference type="CDD" id="cd01347">
    <property type="entry name" value="ligand_gated_channel"/>
    <property type="match status" value="1"/>
</dbReference>
<evidence type="ECO:0000256" key="6">
    <source>
        <dbReference type="ARBA" id="ARBA00022692"/>
    </source>
</evidence>
<dbReference type="Proteomes" id="UP001156669">
    <property type="component" value="Unassembled WGS sequence"/>
</dbReference>
<dbReference type="InterPro" id="IPR000531">
    <property type="entry name" value="Beta-barrel_TonB"/>
</dbReference>
<dbReference type="NCBIfam" id="TIGR01783">
    <property type="entry name" value="TonB-siderophor"/>
    <property type="match status" value="1"/>
</dbReference>
<evidence type="ECO:0000313" key="20">
    <source>
        <dbReference type="Proteomes" id="UP001156669"/>
    </source>
</evidence>
<evidence type="ECO:0000259" key="17">
    <source>
        <dbReference type="Pfam" id="PF00593"/>
    </source>
</evidence>
<keyword evidence="12" id="KW-0675">Receptor</keyword>
<evidence type="ECO:0000256" key="13">
    <source>
        <dbReference type="ARBA" id="ARBA00023237"/>
    </source>
</evidence>
<dbReference type="PANTHER" id="PTHR32552">
    <property type="entry name" value="FERRICHROME IRON RECEPTOR-RELATED"/>
    <property type="match status" value="1"/>
</dbReference>
<sequence length="696" mass="77264">MFTKSQLALVIGAVLAAPAVAEVQAADEHLVVEGREFGYKADTNTTAMRMEMTQLETPGQVAVIDEAVIDEQRASTLGEVLQNDASVSAGGTSRNRERFSLRGFELSSSDGFLRDGRQHWSHYRQPIELLERVEVLKGPSGLLYGKSEPGGLVNMVSKKPTTETQASLSQDIGSNDHSRTVLDVSGALNDAETLRARAILAKESYGSWRKYGDGTEPQTDRVVGGLVVEYDITENVMVSAHYDRTKDDGGVDSGAYIVDGKAVRGDKYIWDAQWSEIDNDVENYGIDINAQVTDNVNVKAGYNRQDFKRFDVESYPKFDMYEENGTIKHKGNERSDHWVFDTAYVDVTTDFSLFGTDNTFLVGANYLDYSYDRFMAFHDGEYVPAGETVVKPEPTSSKRWPTSEYDTWGIYAQNMMTINDYWQVLAGVRYDEKRSDELTESQVSPKLGVIFHPASNGSIYVQYSESFMPQGTVNGTDYTNDGEELDAERGISYEMGTKWELFDERLLVSGAVFDITLENIALDVENGVNAGGDVMYKKTQDGEQVHRGAEILAQGFVTEELSLTASAMYLDAEITESADYKGNRPADVPEFSASVWSSYKVQNNTDVNLGLIYEGERYGDAANTFKKDGYARIDMGVAYTHKYDENLDIVARFNVENLFDTDYLAGGGSTNSKQEGASGVVIGEGRNYMATIQFKY</sequence>
<keyword evidence="11 14" id="KW-0472">Membrane</keyword>
<keyword evidence="8" id="KW-0408">Iron</keyword>
<dbReference type="Gene3D" id="2.170.130.10">
    <property type="entry name" value="TonB-dependent receptor, plug domain"/>
    <property type="match status" value="1"/>
</dbReference>
<reference evidence="20" key="1">
    <citation type="journal article" date="2019" name="Int. J. Syst. Evol. Microbiol.">
        <title>The Global Catalogue of Microorganisms (GCM) 10K type strain sequencing project: providing services to taxonomists for standard genome sequencing and annotation.</title>
        <authorList>
            <consortium name="The Broad Institute Genomics Platform"/>
            <consortium name="The Broad Institute Genome Sequencing Center for Infectious Disease"/>
            <person name="Wu L."/>
            <person name="Ma J."/>
        </authorList>
    </citation>
    <scope>NUCLEOTIDE SEQUENCE [LARGE SCALE GENOMIC DNA]</scope>
    <source>
        <strain evidence="20">NBRC 110633</strain>
    </source>
</reference>
<comment type="caution">
    <text evidence="19">The sequence shown here is derived from an EMBL/GenBank/DDBJ whole genome shotgun (WGS) entry which is preliminary data.</text>
</comment>
<dbReference type="Pfam" id="PF07715">
    <property type="entry name" value="Plug"/>
    <property type="match status" value="1"/>
</dbReference>
<dbReference type="InterPro" id="IPR012910">
    <property type="entry name" value="Plug_dom"/>
</dbReference>
<evidence type="ECO:0000256" key="11">
    <source>
        <dbReference type="ARBA" id="ARBA00023136"/>
    </source>
</evidence>
<evidence type="ECO:0000256" key="8">
    <source>
        <dbReference type="ARBA" id="ARBA00023004"/>
    </source>
</evidence>
<evidence type="ECO:0000256" key="7">
    <source>
        <dbReference type="ARBA" id="ARBA00022729"/>
    </source>
</evidence>
<dbReference type="PROSITE" id="PS52016">
    <property type="entry name" value="TONB_DEPENDENT_REC_3"/>
    <property type="match status" value="1"/>
</dbReference>
<dbReference type="SUPFAM" id="SSF56935">
    <property type="entry name" value="Porins"/>
    <property type="match status" value="1"/>
</dbReference>
<name>A0ABQ5Y490_9VIBR</name>
<dbReference type="InterPro" id="IPR039426">
    <property type="entry name" value="TonB-dep_rcpt-like"/>
</dbReference>
<keyword evidence="7 16" id="KW-0732">Signal</keyword>
<keyword evidence="6 14" id="KW-0812">Transmembrane</keyword>
<evidence type="ECO:0000313" key="19">
    <source>
        <dbReference type="EMBL" id="GLR05273.1"/>
    </source>
</evidence>
<keyword evidence="3 14" id="KW-0813">Transport</keyword>
<keyword evidence="13 14" id="KW-0998">Cell outer membrane</keyword>
<comment type="subcellular location">
    <subcellularLocation>
        <location evidence="1 14">Cell outer membrane</location>
        <topology evidence="1 14">Multi-pass membrane protein</topology>
    </subcellularLocation>
</comment>
<evidence type="ECO:0000256" key="10">
    <source>
        <dbReference type="ARBA" id="ARBA00023077"/>
    </source>
</evidence>
<feature type="domain" description="TonB-dependent receptor-like beta-barrel" evidence="17">
    <location>
        <begin position="239"/>
        <end position="658"/>
    </location>
</feature>
<evidence type="ECO:0000256" key="3">
    <source>
        <dbReference type="ARBA" id="ARBA00022448"/>
    </source>
</evidence>
<evidence type="ECO:0000256" key="5">
    <source>
        <dbReference type="ARBA" id="ARBA00022496"/>
    </source>
</evidence>
<evidence type="ECO:0000256" key="16">
    <source>
        <dbReference type="SAM" id="SignalP"/>
    </source>
</evidence>
<feature type="domain" description="TonB-dependent receptor plug" evidence="18">
    <location>
        <begin position="54"/>
        <end position="151"/>
    </location>
</feature>
<protein>
    <submittedName>
        <fullName evidence="19">Ligand-gated channel protein</fullName>
    </submittedName>
</protein>
<evidence type="ECO:0000256" key="2">
    <source>
        <dbReference type="ARBA" id="ARBA00009810"/>
    </source>
</evidence>
<gene>
    <name evidence="19" type="ORF">GCM10007906_28610</name>
</gene>
<dbReference type="InterPro" id="IPR036942">
    <property type="entry name" value="Beta-barrel_TonB_sf"/>
</dbReference>
<dbReference type="PANTHER" id="PTHR32552:SF68">
    <property type="entry name" value="FERRICHROME OUTER MEMBRANE TRANSPORTER_PHAGE RECEPTOR"/>
    <property type="match status" value="1"/>
</dbReference>
<dbReference type="EMBL" id="BSOE01000054">
    <property type="protein sequence ID" value="GLR05273.1"/>
    <property type="molecule type" value="Genomic_DNA"/>
</dbReference>
<evidence type="ECO:0000256" key="12">
    <source>
        <dbReference type="ARBA" id="ARBA00023170"/>
    </source>
</evidence>
<dbReference type="InterPro" id="IPR010105">
    <property type="entry name" value="TonB_sidphr_rcpt"/>
</dbReference>
<feature type="chain" id="PRO_5045552342" evidence="16">
    <location>
        <begin position="22"/>
        <end position="696"/>
    </location>
</feature>
<feature type="signal peptide" evidence="16">
    <location>
        <begin position="1"/>
        <end position="21"/>
    </location>
</feature>
<evidence type="ECO:0000256" key="4">
    <source>
        <dbReference type="ARBA" id="ARBA00022452"/>
    </source>
</evidence>
<evidence type="ECO:0000256" key="1">
    <source>
        <dbReference type="ARBA" id="ARBA00004571"/>
    </source>
</evidence>
<evidence type="ECO:0000256" key="14">
    <source>
        <dbReference type="PROSITE-ProRule" id="PRU01360"/>
    </source>
</evidence>
<keyword evidence="20" id="KW-1185">Reference proteome</keyword>
<comment type="similarity">
    <text evidence="2 14 15">Belongs to the TonB-dependent receptor family.</text>
</comment>
<accession>A0ABQ5Y490</accession>
<evidence type="ECO:0000259" key="18">
    <source>
        <dbReference type="Pfam" id="PF07715"/>
    </source>
</evidence>
<keyword evidence="9" id="KW-0406">Ion transport</keyword>
<organism evidence="19 20">
    <name type="scientific">Vibrio hyugaensis</name>
    <dbReference type="NCBI Taxonomy" id="1534743"/>
    <lineage>
        <taxon>Bacteria</taxon>
        <taxon>Pseudomonadati</taxon>
        <taxon>Pseudomonadota</taxon>
        <taxon>Gammaproteobacteria</taxon>
        <taxon>Vibrionales</taxon>
        <taxon>Vibrionaceae</taxon>
        <taxon>Vibrio</taxon>
    </lineage>
</organism>
<dbReference type="Gene3D" id="2.40.170.20">
    <property type="entry name" value="TonB-dependent receptor, beta-barrel domain"/>
    <property type="match status" value="1"/>
</dbReference>
<keyword evidence="5" id="KW-0410">Iron transport</keyword>